<keyword evidence="3" id="KW-1185">Reference proteome</keyword>
<dbReference type="AlphaFoldDB" id="A0A8X6Q608"/>
<evidence type="ECO:0000313" key="2">
    <source>
        <dbReference type="EMBL" id="GFU07385.1"/>
    </source>
</evidence>
<proteinExistence type="predicted"/>
<keyword evidence="1" id="KW-0472">Membrane</keyword>
<reference evidence="2" key="1">
    <citation type="submission" date="2020-08" db="EMBL/GenBank/DDBJ databases">
        <title>Multicomponent nature underlies the extraordinary mechanical properties of spider dragline silk.</title>
        <authorList>
            <person name="Kono N."/>
            <person name="Nakamura H."/>
            <person name="Mori M."/>
            <person name="Yoshida Y."/>
            <person name="Ohtoshi R."/>
            <person name="Malay A.D."/>
            <person name="Moran D.A.P."/>
            <person name="Tomita M."/>
            <person name="Numata K."/>
            <person name="Arakawa K."/>
        </authorList>
    </citation>
    <scope>NUCLEOTIDE SEQUENCE</scope>
</reference>
<gene>
    <name evidence="2" type="ORF">NPIL_583531</name>
</gene>
<dbReference type="EMBL" id="BMAW01077645">
    <property type="protein sequence ID" value="GFU07385.1"/>
    <property type="molecule type" value="Genomic_DNA"/>
</dbReference>
<organism evidence="2 3">
    <name type="scientific">Nephila pilipes</name>
    <name type="common">Giant wood spider</name>
    <name type="synonym">Nephila maculata</name>
    <dbReference type="NCBI Taxonomy" id="299642"/>
    <lineage>
        <taxon>Eukaryota</taxon>
        <taxon>Metazoa</taxon>
        <taxon>Ecdysozoa</taxon>
        <taxon>Arthropoda</taxon>
        <taxon>Chelicerata</taxon>
        <taxon>Arachnida</taxon>
        <taxon>Araneae</taxon>
        <taxon>Araneomorphae</taxon>
        <taxon>Entelegynae</taxon>
        <taxon>Araneoidea</taxon>
        <taxon>Nephilidae</taxon>
        <taxon>Nephila</taxon>
    </lineage>
</organism>
<keyword evidence="1" id="KW-1133">Transmembrane helix</keyword>
<evidence type="ECO:0000313" key="3">
    <source>
        <dbReference type="Proteomes" id="UP000887013"/>
    </source>
</evidence>
<name>A0A8X6Q608_NEPPI</name>
<dbReference type="Proteomes" id="UP000887013">
    <property type="component" value="Unassembled WGS sequence"/>
</dbReference>
<protein>
    <submittedName>
        <fullName evidence="2">Uncharacterized protein</fullName>
    </submittedName>
</protein>
<feature type="transmembrane region" description="Helical" evidence="1">
    <location>
        <begin position="62"/>
        <end position="82"/>
    </location>
</feature>
<evidence type="ECO:0000256" key="1">
    <source>
        <dbReference type="SAM" id="Phobius"/>
    </source>
</evidence>
<accession>A0A8X6Q608</accession>
<sequence length="96" mass="10901">MTRRSVKEWLASISVGSFCQSFFERGLLERSPFAGISEILCTLSAPEEVCSRNMAEIDAMGGLFRVQCMTVLMICFVVYLFFKFMNTNRIPCHSNV</sequence>
<comment type="caution">
    <text evidence="2">The sequence shown here is derived from an EMBL/GenBank/DDBJ whole genome shotgun (WGS) entry which is preliminary data.</text>
</comment>
<keyword evidence="1" id="KW-0812">Transmembrane</keyword>